<keyword evidence="3" id="KW-0677">Repeat</keyword>
<keyword evidence="1" id="KW-0853">WD repeat</keyword>
<dbReference type="GO" id="GO:0031145">
    <property type="term" value="P:anaphase-promoting complex-dependent catabolic process"/>
    <property type="evidence" value="ECO:0007669"/>
    <property type="project" value="TreeGrafter"/>
</dbReference>
<dbReference type="PANTHER" id="PTHR19918">
    <property type="entry name" value="CELL DIVISION CYCLE 20 CDC20 FIZZY -RELATED"/>
    <property type="match status" value="1"/>
</dbReference>
<protein>
    <submittedName>
        <fullName evidence="6">Cell division cycle protein 20 homolog</fullName>
    </submittedName>
</protein>
<dbReference type="GO" id="GO:1990757">
    <property type="term" value="F:ubiquitin ligase activator activity"/>
    <property type="evidence" value="ECO:0007669"/>
    <property type="project" value="TreeGrafter"/>
</dbReference>
<dbReference type="GO" id="GO:0051301">
    <property type="term" value="P:cell division"/>
    <property type="evidence" value="ECO:0007669"/>
    <property type="project" value="UniProtKB-KW"/>
</dbReference>
<organism evidence="6">
    <name type="scientific">Cacopsylla melanoneura</name>
    <dbReference type="NCBI Taxonomy" id="428564"/>
    <lineage>
        <taxon>Eukaryota</taxon>
        <taxon>Metazoa</taxon>
        <taxon>Ecdysozoa</taxon>
        <taxon>Arthropoda</taxon>
        <taxon>Hexapoda</taxon>
        <taxon>Insecta</taxon>
        <taxon>Pterygota</taxon>
        <taxon>Neoptera</taxon>
        <taxon>Paraneoptera</taxon>
        <taxon>Hemiptera</taxon>
        <taxon>Sternorrhyncha</taxon>
        <taxon>Psylloidea</taxon>
        <taxon>Psyllidae</taxon>
        <taxon>Psyllinae</taxon>
        <taxon>Cacopsylla</taxon>
    </lineage>
</organism>
<evidence type="ECO:0000256" key="3">
    <source>
        <dbReference type="ARBA" id="ARBA00022737"/>
    </source>
</evidence>
<keyword evidence="5" id="KW-0131">Cell cycle</keyword>
<dbReference type="GO" id="GO:0010997">
    <property type="term" value="F:anaphase-promoting complex binding"/>
    <property type="evidence" value="ECO:0007669"/>
    <property type="project" value="InterPro"/>
</dbReference>
<evidence type="ECO:0000256" key="4">
    <source>
        <dbReference type="ARBA" id="ARBA00022776"/>
    </source>
</evidence>
<proteinExistence type="predicted"/>
<keyword evidence="2 6" id="KW-0132">Cell division</keyword>
<dbReference type="InterPro" id="IPR033010">
    <property type="entry name" value="Cdc20/Fizzy"/>
</dbReference>
<keyword evidence="4" id="KW-0498">Mitosis</keyword>
<evidence type="ECO:0000256" key="2">
    <source>
        <dbReference type="ARBA" id="ARBA00022618"/>
    </source>
</evidence>
<name>A0A8D8XI64_9HEMI</name>
<dbReference type="Gene3D" id="2.130.10.10">
    <property type="entry name" value="YVTN repeat-like/Quinoprotein amine dehydrogenase"/>
    <property type="match status" value="1"/>
</dbReference>
<accession>A0A8D8XI64</accession>
<dbReference type="EMBL" id="HBUF01336099">
    <property type="protein sequence ID" value="CAG6698068.1"/>
    <property type="molecule type" value="Transcribed_RNA"/>
</dbReference>
<dbReference type="GO" id="GO:1905786">
    <property type="term" value="P:positive regulation of anaphase-promoting complex-dependent catabolic process"/>
    <property type="evidence" value="ECO:0007669"/>
    <property type="project" value="TreeGrafter"/>
</dbReference>
<dbReference type="PANTHER" id="PTHR19918:SF8">
    <property type="entry name" value="FI02843P"/>
    <property type="match status" value="1"/>
</dbReference>
<evidence type="ECO:0000256" key="1">
    <source>
        <dbReference type="ARBA" id="ARBA00022574"/>
    </source>
</evidence>
<dbReference type="InterPro" id="IPR015943">
    <property type="entry name" value="WD40/YVTN_repeat-like_dom_sf"/>
</dbReference>
<sequence>MVGTDRYIINRNSYDDFTSYFLLSQSQKKQETCSSDQKTPHSYREKKKRKHMSYLLHGYEIENLKVLDHTKKPREARLKDLKVKDRIPRKVKAKPERILEAPNVINDYYTFSIDWGHHNTLAVALDNCVYTWNTERNKTLLIAEYPIIDNRYVNCVSWKPKNELLAVTSTRHDTIDILAEPYVIQTLRTNLSHQVNGTLRDTNPAN</sequence>
<reference evidence="6" key="1">
    <citation type="submission" date="2021-05" db="EMBL/GenBank/DDBJ databases">
        <authorList>
            <person name="Alioto T."/>
            <person name="Alioto T."/>
            <person name="Gomez Garrido J."/>
        </authorList>
    </citation>
    <scope>NUCLEOTIDE SEQUENCE</scope>
</reference>
<dbReference type="AlphaFoldDB" id="A0A8D8XI64"/>
<evidence type="ECO:0000256" key="5">
    <source>
        <dbReference type="ARBA" id="ARBA00023306"/>
    </source>
</evidence>
<dbReference type="SUPFAM" id="SSF75011">
    <property type="entry name" value="3-carboxy-cis,cis-mucoante lactonizing enzyme"/>
    <property type="match status" value="1"/>
</dbReference>
<dbReference type="GO" id="GO:0005680">
    <property type="term" value="C:anaphase-promoting complex"/>
    <property type="evidence" value="ECO:0007669"/>
    <property type="project" value="TreeGrafter"/>
</dbReference>
<evidence type="ECO:0000313" key="6">
    <source>
        <dbReference type="EMBL" id="CAG6698068.1"/>
    </source>
</evidence>